<evidence type="ECO:0000256" key="4">
    <source>
        <dbReference type="PROSITE-ProRule" id="PRU00175"/>
    </source>
</evidence>
<keyword evidence="2 4" id="KW-0863">Zinc-finger</keyword>
<dbReference type="Gene3D" id="3.30.40.10">
    <property type="entry name" value="Zinc/RING finger domain, C3HC4 (zinc finger)"/>
    <property type="match status" value="1"/>
</dbReference>
<proteinExistence type="predicted"/>
<feature type="transmembrane region" description="Helical" evidence="5">
    <location>
        <begin position="98"/>
        <end position="116"/>
    </location>
</feature>
<feature type="transmembrane region" description="Helical" evidence="5">
    <location>
        <begin position="178"/>
        <end position="195"/>
    </location>
</feature>
<dbReference type="SUPFAM" id="SSF57850">
    <property type="entry name" value="RING/U-box"/>
    <property type="match status" value="1"/>
</dbReference>
<keyword evidence="8" id="KW-1185">Reference proteome</keyword>
<dbReference type="EMBL" id="JBAMIC010003156">
    <property type="protein sequence ID" value="KAK7089055.1"/>
    <property type="molecule type" value="Genomic_DNA"/>
</dbReference>
<dbReference type="Pfam" id="PF00097">
    <property type="entry name" value="zf-C3HC4"/>
    <property type="match status" value="1"/>
</dbReference>
<dbReference type="SMART" id="SM00184">
    <property type="entry name" value="RING"/>
    <property type="match status" value="1"/>
</dbReference>
<reference evidence="7 8" key="1">
    <citation type="submission" date="2024-02" db="EMBL/GenBank/DDBJ databases">
        <title>Chromosome-scale genome assembly of the rough periwinkle Littorina saxatilis.</title>
        <authorList>
            <person name="De Jode A."/>
            <person name="Faria R."/>
            <person name="Formenti G."/>
            <person name="Sims Y."/>
            <person name="Smith T.P."/>
            <person name="Tracey A."/>
            <person name="Wood J.M.D."/>
            <person name="Zagrodzka Z.B."/>
            <person name="Johannesson K."/>
            <person name="Butlin R.K."/>
            <person name="Leder E.H."/>
        </authorList>
    </citation>
    <scope>NUCLEOTIDE SEQUENCE [LARGE SCALE GENOMIC DNA]</scope>
    <source>
        <strain evidence="7">Snail1</strain>
        <tissue evidence="7">Muscle</tissue>
    </source>
</reference>
<evidence type="ECO:0000256" key="5">
    <source>
        <dbReference type="SAM" id="Phobius"/>
    </source>
</evidence>
<protein>
    <recommendedName>
        <fullName evidence="6">RING-type domain-containing protein</fullName>
    </recommendedName>
</protein>
<dbReference type="PROSITE" id="PS50089">
    <property type="entry name" value="ZF_RING_2"/>
    <property type="match status" value="1"/>
</dbReference>
<feature type="transmembrane region" description="Helical" evidence="5">
    <location>
        <begin position="122"/>
        <end position="145"/>
    </location>
</feature>
<evidence type="ECO:0000256" key="3">
    <source>
        <dbReference type="ARBA" id="ARBA00022833"/>
    </source>
</evidence>
<dbReference type="AlphaFoldDB" id="A0AAN9ALC7"/>
<keyword evidence="1" id="KW-0479">Metal-binding</keyword>
<evidence type="ECO:0000313" key="8">
    <source>
        <dbReference type="Proteomes" id="UP001374579"/>
    </source>
</evidence>
<dbReference type="InterPro" id="IPR018957">
    <property type="entry name" value="Znf_C3HC4_RING-type"/>
</dbReference>
<keyword evidence="5" id="KW-1133">Transmembrane helix</keyword>
<dbReference type="PROSITE" id="PS00518">
    <property type="entry name" value="ZF_RING_1"/>
    <property type="match status" value="1"/>
</dbReference>
<accession>A0AAN9ALC7</accession>
<evidence type="ECO:0000313" key="7">
    <source>
        <dbReference type="EMBL" id="KAK7089055.1"/>
    </source>
</evidence>
<sequence length="221" mass="25009">MLSCPVCLESKAINNCGACIPCGHLFCQSCLTKLLRHPCPTCRCRIDRVQKLYGDDGDDTAVGGVPSDNRRTRVKFAPLERIDEIVRLWDGLSQRDQLAFFALTLTIFLVVCNDINRPNGFLFGLFVPLICQLVYCPVSWVLSVLWYLASSFCFLVTAIVSFIIAVVIWLWFILTSLIVGSAYVCLAVGFLAVLFPDVRDMLRPWARDLQRIRLSAQRRRL</sequence>
<evidence type="ECO:0000256" key="1">
    <source>
        <dbReference type="ARBA" id="ARBA00022723"/>
    </source>
</evidence>
<dbReference type="Proteomes" id="UP001374579">
    <property type="component" value="Unassembled WGS sequence"/>
</dbReference>
<dbReference type="InterPro" id="IPR013083">
    <property type="entry name" value="Znf_RING/FYVE/PHD"/>
</dbReference>
<keyword evidence="3" id="KW-0862">Zinc</keyword>
<feature type="domain" description="RING-type" evidence="6">
    <location>
        <begin position="4"/>
        <end position="43"/>
    </location>
</feature>
<feature type="transmembrane region" description="Helical" evidence="5">
    <location>
        <begin position="152"/>
        <end position="172"/>
    </location>
</feature>
<evidence type="ECO:0000256" key="2">
    <source>
        <dbReference type="ARBA" id="ARBA00022771"/>
    </source>
</evidence>
<dbReference type="InterPro" id="IPR001841">
    <property type="entry name" value="Znf_RING"/>
</dbReference>
<name>A0AAN9ALC7_9CAEN</name>
<organism evidence="7 8">
    <name type="scientific">Littorina saxatilis</name>
    <dbReference type="NCBI Taxonomy" id="31220"/>
    <lineage>
        <taxon>Eukaryota</taxon>
        <taxon>Metazoa</taxon>
        <taxon>Spiralia</taxon>
        <taxon>Lophotrochozoa</taxon>
        <taxon>Mollusca</taxon>
        <taxon>Gastropoda</taxon>
        <taxon>Caenogastropoda</taxon>
        <taxon>Littorinimorpha</taxon>
        <taxon>Littorinoidea</taxon>
        <taxon>Littorinidae</taxon>
        <taxon>Littorina</taxon>
    </lineage>
</organism>
<keyword evidence="5" id="KW-0472">Membrane</keyword>
<gene>
    <name evidence="7" type="ORF">V1264_024320</name>
</gene>
<dbReference type="InterPro" id="IPR017907">
    <property type="entry name" value="Znf_RING_CS"/>
</dbReference>
<evidence type="ECO:0000259" key="6">
    <source>
        <dbReference type="PROSITE" id="PS50089"/>
    </source>
</evidence>
<comment type="caution">
    <text evidence="7">The sequence shown here is derived from an EMBL/GenBank/DDBJ whole genome shotgun (WGS) entry which is preliminary data.</text>
</comment>
<keyword evidence="5" id="KW-0812">Transmembrane</keyword>
<dbReference type="GO" id="GO:0008270">
    <property type="term" value="F:zinc ion binding"/>
    <property type="evidence" value="ECO:0007669"/>
    <property type="project" value="UniProtKB-KW"/>
</dbReference>